<evidence type="ECO:0000313" key="4">
    <source>
        <dbReference type="Proteomes" id="UP000078492"/>
    </source>
</evidence>
<feature type="compositionally biased region" description="Basic residues" evidence="1">
    <location>
        <begin position="7"/>
        <end position="23"/>
    </location>
</feature>
<organism evidence="3 4">
    <name type="scientific">Trachymyrmex cornetzi</name>
    <dbReference type="NCBI Taxonomy" id="471704"/>
    <lineage>
        <taxon>Eukaryota</taxon>
        <taxon>Metazoa</taxon>
        <taxon>Ecdysozoa</taxon>
        <taxon>Arthropoda</taxon>
        <taxon>Hexapoda</taxon>
        <taxon>Insecta</taxon>
        <taxon>Pterygota</taxon>
        <taxon>Neoptera</taxon>
        <taxon>Endopterygota</taxon>
        <taxon>Hymenoptera</taxon>
        <taxon>Apocrita</taxon>
        <taxon>Aculeata</taxon>
        <taxon>Formicoidea</taxon>
        <taxon>Formicidae</taxon>
        <taxon>Myrmicinae</taxon>
        <taxon>Trachymyrmex</taxon>
    </lineage>
</organism>
<dbReference type="Proteomes" id="UP000078492">
    <property type="component" value="Unassembled WGS sequence"/>
</dbReference>
<dbReference type="InterPro" id="IPR049012">
    <property type="entry name" value="Mutator_transp_dom"/>
</dbReference>
<dbReference type="AlphaFoldDB" id="A0A151J304"/>
<keyword evidence="4" id="KW-1185">Reference proteome</keyword>
<dbReference type="Pfam" id="PF20700">
    <property type="entry name" value="Mutator"/>
    <property type="match status" value="1"/>
</dbReference>
<feature type="region of interest" description="Disordered" evidence="1">
    <location>
        <begin position="1"/>
        <end position="23"/>
    </location>
</feature>
<proteinExistence type="predicted"/>
<gene>
    <name evidence="3" type="ORF">ALC57_11035</name>
</gene>
<evidence type="ECO:0000313" key="3">
    <source>
        <dbReference type="EMBL" id="KYN16717.1"/>
    </source>
</evidence>
<dbReference type="EMBL" id="KQ980313">
    <property type="protein sequence ID" value="KYN16717.1"/>
    <property type="molecule type" value="Genomic_DNA"/>
</dbReference>
<evidence type="ECO:0000259" key="2">
    <source>
        <dbReference type="Pfam" id="PF20700"/>
    </source>
</evidence>
<sequence>MPNLSKKGARSKNAHAGRVRKRKYQGNQFSVECETEYVSTSAKKLNNTNYDEVIMDVNSNYVILHFLNVFTFLSEFVKCKTYNSDIQFRKTNGAGVSFKLVTECSCKSRFCYSSPTVNRFAEINHRLFAIRLLGGGLQNLKTFYAMLDITASFSNNIYYTFMDNLHAASKAIFENFQKKAIREEIEKNTAAGNEHGFSSLFGLTILIGKYTNKVIGVVSVGKIEVDAVTEMFLRSNELHGVKYEYYIGDGDTKTFKSIQNLAPYGDLVVKKKECVGHVQKRMGSRLRAVKENTKGLDGKGAGKLTDKIISDLTIYYGLAIRRNPDSAEDMKNAIWAVFYHNISTNDKP</sequence>
<protein>
    <recommendedName>
        <fullName evidence="2">Mutator-like transposase domain-containing protein</fullName>
    </recommendedName>
</protein>
<name>A0A151J304_9HYME</name>
<accession>A0A151J304</accession>
<feature type="domain" description="Mutator-like transposase" evidence="2">
    <location>
        <begin position="219"/>
        <end position="343"/>
    </location>
</feature>
<evidence type="ECO:0000256" key="1">
    <source>
        <dbReference type="SAM" id="MobiDB-lite"/>
    </source>
</evidence>
<reference evidence="3 4" key="1">
    <citation type="submission" date="2015-09" db="EMBL/GenBank/DDBJ databases">
        <title>Trachymyrmex cornetzi WGS genome.</title>
        <authorList>
            <person name="Nygaard S."/>
            <person name="Hu H."/>
            <person name="Boomsma J."/>
            <person name="Zhang G."/>
        </authorList>
    </citation>
    <scope>NUCLEOTIDE SEQUENCE [LARGE SCALE GENOMIC DNA]</scope>
    <source>
        <strain evidence="3">Tcor2-1</strain>
        <tissue evidence="3">Whole body</tissue>
    </source>
</reference>